<protein>
    <submittedName>
        <fullName evidence="1">Uncharacterized protein</fullName>
    </submittedName>
</protein>
<comment type="caution">
    <text evidence="1">The sequence shown here is derived from an EMBL/GenBank/DDBJ whole genome shotgun (WGS) entry which is preliminary data.</text>
</comment>
<dbReference type="Proteomes" id="UP000281028">
    <property type="component" value="Unassembled WGS sequence"/>
</dbReference>
<dbReference type="AlphaFoldDB" id="A0A3S1B2Q9"/>
<organism evidence="1 2">
    <name type="scientific">Chitinophaga solisilvae</name>
    <dbReference type="NCBI Taxonomy" id="1233460"/>
    <lineage>
        <taxon>Bacteria</taxon>
        <taxon>Pseudomonadati</taxon>
        <taxon>Bacteroidota</taxon>
        <taxon>Chitinophagia</taxon>
        <taxon>Chitinophagales</taxon>
        <taxon>Chitinophagaceae</taxon>
        <taxon>Chitinophaga</taxon>
    </lineage>
</organism>
<evidence type="ECO:0000313" key="1">
    <source>
        <dbReference type="EMBL" id="NSL86898.1"/>
    </source>
</evidence>
<dbReference type="Gene3D" id="1.10.390.10">
    <property type="entry name" value="Neutral Protease Domain 2"/>
    <property type="match status" value="1"/>
</dbReference>
<dbReference type="EMBL" id="RIAR02000001">
    <property type="protein sequence ID" value="NSL86898.1"/>
    <property type="molecule type" value="Genomic_DNA"/>
</dbReference>
<keyword evidence="2" id="KW-1185">Reference proteome</keyword>
<gene>
    <name evidence="1" type="ORF">ECE50_008655</name>
</gene>
<dbReference type="InterPro" id="IPR027268">
    <property type="entry name" value="Peptidase_M4/M1_CTD_sf"/>
</dbReference>
<proteinExistence type="predicted"/>
<evidence type="ECO:0000313" key="2">
    <source>
        <dbReference type="Proteomes" id="UP000281028"/>
    </source>
</evidence>
<dbReference type="OrthoDB" id="100605at2"/>
<sequence>MFSVIFRFEIIQHLKKPFTWIFLFLMILQGIYYMHHAGSFYSADQTYANAPAILYTVLAGVGYIGFIVTAILAGTAVGKDLEYKTAPLLFTTHASSRAYFAARYLGSFVILFLLCAGYLAGIICYNYLPVANMGPLSWGALGKALVMIFIPNVFILYTISFSLAVLTRNMRTAYAASMTGMLLMIFAETTFDSKPAMVLADPTAFSVLHYQLLHLSPDEKNHFSASLSGLLLCNRLIWTGLSLLLLFIAAGRFSFTFFSAVVQQRRKKLTQEEQHPSTAPVFHAAPLPVVQQRFSTGASWRQVASLSWLEFKTVVRPVGFKLFLSLILIIYICYVAVWQQQYYSTAPTLPVTIEVTGVTLPLSFYFLMFLIINTTELLFKNERTGFWQISDALPVPSWTSVLSKILAMVLVAFLLTTALVVFGIMVQAAKGYYNFEPMVYFKDLYLRWMPKYIIYILFTVFIAGITARRYATHWITILFLVISTIFHEIEIIEQHRFNFVFSPGSGMNTDMNGNGAFGLAHAWFMLYWFSLSMALAAAAVWSWQRGIPQSLNRRILRRNNQGWPLPLLFAGGLITFFASGWWIHQQINVRNRFMTKDEERAEAALYEKSYGKYLTSPQPRIKQLTLDLDLYPAERRLAYTALLQMEQPLTRGTDTLHISWMDFTDIDSLTIDGYSLQQVHLNKALRYAMYKLDHPVLPGQSATIHIRGKMQYSGFTNDDPQQALVFNGSFIPADIIPYFGYDERRILKENQYRVQYGLSKLSTRLSPVSDTVAASQLFASTQEAGRISYTLHVSTDSSQIIVAPGIRTTERSTGDRRHYTFSSAGATFDFHILSARYRQTKQQLTVAGKTLTIEIYSHPEHPYNVTSLINSAHEALDYLSGIFGPYPYPALQIAERPRYDELLTTSGNLIVLPEHHGWIADVKRKEDLDYLRYITARAIAAQYMREANISRTQGYPVFTTAIPGYLALLQLERYYGKAALQHHLDKQQERYLKGRAAETNTEPSLWTADEDASYVQEFKGPPALYKLSELIGSRQLNTAVAQFLSKARSADTMLNVAGFYHLLATQTGKEYQDTLRTLFKDNKPFELKVK</sequence>
<accession>A0A3S1B2Q9</accession>
<name>A0A3S1B2Q9_9BACT</name>
<reference evidence="1" key="1">
    <citation type="submission" date="2020-05" db="EMBL/GenBank/DDBJ databases">
        <title>Chitinophaga laudate sp. nov., isolated from a tropical peat swamp.</title>
        <authorList>
            <person name="Goh C.B.S."/>
            <person name="Lee M.S."/>
            <person name="Parimannan S."/>
            <person name="Pasbakhsh P."/>
            <person name="Yule C.M."/>
            <person name="Rajandas H."/>
            <person name="Loke S."/>
            <person name="Croft L."/>
            <person name="Tan J.B.L."/>
        </authorList>
    </citation>
    <scope>NUCLEOTIDE SEQUENCE</scope>
    <source>
        <strain evidence="1">Mgbs1</strain>
    </source>
</reference>